<dbReference type="InterPro" id="IPR024509">
    <property type="entry name" value="Anti-LPS_factor/Scygonadin"/>
</dbReference>
<feature type="chain" id="PRO_5035265727" evidence="1">
    <location>
        <begin position="38"/>
        <end position="137"/>
    </location>
</feature>
<sequence length="137" mass="15317">MASTTPSGRNESGLPRLLSVVSMGVVLLLLAPTPTPATPFDLSRVISTLADNVIDRLYNEGEMNLLGHYCTYKRQPYFHRWELFYRAQATCPGWSTSVGKSINHRNPNSAEREATRNLVQQIVAEGLVAKEEAKEWL</sequence>
<accession>A0A8J5MU15</accession>
<organism evidence="2 3">
    <name type="scientific">Homarus americanus</name>
    <name type="common">American lobster</name>
    <dbReference type="NCBI Taxonomy" id="6706"/>
    <lineage>
        <taxon>Eukaryota</taxon>
        <taxon>Metazoa</taxon>
        <taxon>Ecdysozoa</taxon>
        <taxon>Arthropoda</taxon>
        <taxon>Crustacea</taxon>
        <taxon>Multicrustacea</taxon>
        <taxon>Malacostraca</taxon>
        <taxon>Eumalacostraca</taxon>
        <taxon>Eucarida</taxon>
        <taxon>Decapoda</taxon>
        <taxon>Pleocyemata</taxon>
        <taxon>Astacidea</taxon>
        <taxon>Nephropoidea</taxon>
        <taxon>Nephropidae</taxon>
        <taxon>Homarus</taxon>
    </lineage>
</organism>
<comment type="caution">
    <text evidence="2">The sequence shown here is derived from an EMBL/GenBank/DDBJ whole genome shotgun (WGS) entry which is preliminary data.</text>
</comment>
<feature type="signal peptide" evidence="1">
    <location>
        <begin position="1"/>
        <end position="37"/>
    </location>
</feature>
<dbReference type="OrthoDB" id="6367433at2759"/>
<protein>
    <submittedName>
        <fullName evidence="2">Anti-lipopolysaccharide factor-like 6</fullName>
    </submittedName>
</protein>
<evidence type="ECO:0000313" key="3">
    <source>
        <dbReference type="Proteomes" id="UP000747542"/>
    </source>
</evidence>
<gene>
    <name evidence="2" type="primary">ALF-L6</name>
    <name evidence="2" type="ORF">Hamer_G025731</name>
</gene>
<keyword evidence="1" id="KW-0732">Signal</keyword>
<reference evidence="2" key="1">
    <citation type="journal article" date="2021" name="Sci. Adv.">
        <title>The American lobster genome reveals insights on longevity, neural, and immune adaptations.</title>
        <authorList>
            <person name="Polinski J.M."/>
            <person name="Zimin A.V."/>
            <person name="Clark K.F."/>
            <person name="Kohn A.B."/>
            <person name="Sadowski N."/>
            <person name="Timp W."/>
            <person name="Ptitsyn A."/>
            <person name="Khanna P."/>
            <person name="Romanova D.Y."/>
            <person name="Williams P."/>
            <person name="Greenwood S.J."/>
            <person name="Moroz L.L."/>
            <person name="Walt D.R."/>
            <person name="Bodnar A.G."/>
        </authorList>
    </citation>
    <scope>NUCLEOTIDE SEQUENCE</scope>
    <source>
        <strain evidence="2">GMGI-L3</strain>
    </source>
</reference>
<name>A0A8J5MU15_HOMAM</name>
<dbReference type="AlphaFoldDB" id="A0A8J5MU15"/>
<evidence type="ECO:0000256" key="1">
    <source>
        <dbReference type="SAM" id="SignalP"/>
    </source>
</evidence>
<dbReference type="EMBL" id="JAHLQT010025985">
    <property type="protein sequence ID" value="KAG7164048.1"/>
    <property type="molecule type" value="Genomic_DNA"/>
</dbReference>
<proteinExistence type="predicted"/>
<dbReference type="Pfam" id="PF11630">
    <property type="entry name" value="Anti-LPS-SCYG"/>
    <property type="match status" value="1"/>
</dbReference>
<evidence type="ECO:0000313" key="2">
    <source>
        <dbReference type="EMBL" id="KAG7164048.1"/>
    </source>
</evidence>
<dbReference type="Proteomes" id="UP000747542">
    <property type="component" value="Unassembled WGS sequence"/>
</dbReference>
<keyword evidence="3" id="KW-1185">Reference proteome</keyword>